<organism evidence="1 2">
    <name type="scientific">Lacticaseibacillus pantheris DSM 15945 = JCM 12539 = NBRC 106106</name>
    <dbReference type="NCBI Taxonomy" id="1423783"/>
    <lineage>
        <taxon>Bacteria</taxon>
        <taxon>Bacillati</taxon>
        <taxon>Bacillota</taxon>
        <taxon>Bacilli</taxon>
        <taxon>Lactobacillales</taxon>
        <taxon>Lactobacillaceae</taxon>
        <taxon>Lacticaseibacillus</taxon>
    </lineage>
</organism>
<gene>
    <name evidence="1" type="ORF">FC50_GL001861</name>
</gene>
<keyword evidence="2" id="KW-1185">Reference proteome</keyword>
<dbReference type="EMBL" id="AZFJ01000054">
    <property type="protein sequence ID" value="KRL85067.1"/>
    <property type="molecule type" value="Genomic_DNA"/>
</dbReference>
<protein>
    <submittedName>
        <fullName evidence="1">Uncharacterized protein</fullName>
    </submittedName>
</protein>
<dbReference type="Proteomes" id="UP000051922">
    <property type="component" value="Unassembled WGS sequence"/>
</dbReference>
<comment type="caution">
    <text evidence="1">The sequence shown here is derived from an EMBL/GenBank/DDBJ whole genome shotgun (WGS) entry which is preliminary data.</text>
</comment>
<evidence type="ECO:0000313" key="2">
    <source>
        <dbReference type="Proteomes" id="UP000051922"/>
    </source>
</evidence>
<evidence type="ECO:0000313" key="1">
    <source>
        <dbReference type="EMBL" id="KRL85067.1"/>
    </source>
</evidence>
<dbReference type="PATRIC" id="fig|1423783.4.peg.1906"/>
<reference evidence="1 2" key="1">
    <citation type="journal article" date="2015" name="Genome Announc.">
        <title>Expanding the biotechnology potential of lactobacilli through comparative genomics of 213 strains and associated genera.</title>
        <authorList>
            <person name="Sun Z."/>
            <person name="Harris H.M."/>
            <person name="McCann A."/>
            <person name="Guo C."/>
            <person name="Argimon S."/>
            <person name="Zhang W."/>
            <person name="Yang X."/>
            <person name="Jeffery I.B."/>
            <person name="Cooney J.C."/>
            <person name="Kagawa T.F."/>
            <person name="Liu W."/>
            <person name="Song Y."/>
            <person name="Salvetti E."/>
            <person name="Wrobel A."/>
            <person name="Rasinkangas P."/>
            <person name="Parkhill J."/>
            <person name="Rea M.C."/>
            <person name="O'Sullivan O."/>
            <person name="Ritari J."/>
            <person name="Douillard F.P."/>
            <person name="Paul Ross R."/>
            <person name="Yang R."/>
            <person name="Briner A.E."/>
            <person name="Felis G.E."/>
            <person name="de Vos W.M."/>
            <person name="Barrangou R."/>
            <person name="Klaenhammer T.R."/>
            <person name="Caufield P.W."/>
            <person name="Cui Y."/>
            <person name="Zhang H."/>
            <person name="O'Toole P.W."/>
        </authorList>
    </citation>
    <scope>NUCLEOTIDE SEQUENCE [LARGE SCALE GENOMIC DNA]</scope>
    <source>
        <strain evidence="1 2">DSM 15945</strain>
    </source>
</reference>
<dbReference type="AlphaFoldDB" id="A0A0R1U5F2"/>
<sequence length="58" mass="6853">MYYTVRDIIDDVSDDSMHDNYHLTSFIHPYIDNTRDYDADSEIVSLLEKIQNELSGRL</sequence>
<proteinExistence type="predicted"/>
<dbReference type="STRING" id="1423783.FC50_GL001861"/>
<accession>A0A0R1U5F2</accession>
<name>A0A0R1U5F2_9LACO</name>